<keyword evidence="12" id="KW-1185">Reference proteome</keyword>
<dbReference type="Pfam" id="PF22837">
    <property type="entry name" value="M_Eco57I_C"/>
    <property type="match status" value="1"/>
</dbReference>
<evidence type="ECO:0000313" key="11">
    <source>
        <dbReference type="EMBL" id="PWG61513.1"/>
    </source>
</evidence>
<dbReference type="GO" id="GO:0009007">
    <property type="term" value="F:site-specific DNA-methyltransferase (adenine-specific) activity"/>
    <property type="evidence" value="ECO:0007669"/>
    <property type="project" value="UniProtKB-EC"/>
</dbReference>
<name>A0A2U2MXB9_9GAMM</name>
<keyword evidence="5" id="KW-0949">S-adenosyl-L-methionine</keyword>
<evidence type="ECO:0000256" key="5">
    <source>
        <dbReference type="ARBA" id="ARBA00022691"/>
    </source>
</evidence>
<dbReference type="Pfam" id="PF07669">
    <property type="entry name" value="Eco57I"/>
    <property type="match status" value="1"/>
</dbReference>
<evidence type="ECO:0000259" key="9">
    <source>
        <dbReference type="Pfam" id="PF07669"/>
    </source>
</evidence>
<dbReference type="InterPro" id="IPR029063">
    <property type="entry name" value="SAM-dependent_MTases_sf"/>
</dbReference>
<evidence type="ECO:0000259" key="8">
    <source>
        <dbReference type="Pfam" id="PF02475"/>
    </source>
</evidence>
<dbReference type="AlphaFoldDB" id="A0A2U2MXB9"/>
<dbReference type="InterPro" id="IPR054520">
    <property type="entry name" value="M_Eco57I_C"/>
</dbReference>
<evidence type="ECO:0000256" key="4">
    <source>
        <dbReference type="ARBA" id="ARBA00022679"/>
    </source>
</evidence>
<keyword evidence="6" id="KW-0680">Restriction system</keyword>
<dbReference type="Pfam" id="PF02475">
    <property type="entry name" value="TRM5-TYW2_MTfase"/>
    <property type="match status" value="1"/>
</dbReference>
<sequence length="518" mass="56948">MRGIHSEYELGQAAEHLYSMGSEGRWARDGSDPLHSLQREIAAGHDPLGDAFCAIRSPEARRGAGATYTPWPIIDSMLRWARENADPARVVDPGAGSGRFALKAARVFPEASVVAIEPDPLAVRILRANIAAAGMKDRVTVIEDDYRQAVIEEIEGQTLFIGNPPYVRHHNIAEEWKEWFARSAATYGIKASKLAGLHIHFYLRTLQLAQNGDVGAFITSSEWLDVNYGDSLRQLLSRDLGGIALHVLDPKALPFADATTTGAIACFKVGRKADKFRVRNVDSAAKLNGLSGGRGISWDKLAGTSRWSAIIRPGPKPPAGFVELGEICRVHRGQVTGGNRVWVAGEEASKLPTRLLTPAVTKAKELIGAGNVLSDARHLKRIVDLPQDLDDLDADERKRVMRFLRWAKKQGADQSYIARHRPAWWSVGLKPAAPILCTYMARRPPAFVRNECEARHINIAHGLYPRENLSSETLDAIASFLRENVGVHSGRTYAGGLTKFEPKELERIAIPPIEQLTA</sequence>
<evidence type="ECO:0000256" key="1">
    <source>
        <dbReference type="ARBA" id="ARBA00006594"/>
    </source>
</evidence>
<comment type="catalytic activity">
    <reaction evidence="7">
        <text>a 2'-deoxyadenosine in DNA + S-adenosyl-L-methionine = an N(6)-methyl-2'-deoxyadenosine in DNA + S-adenosyl-L-homocysteine + H(+)</text>
        <dbReference type="Rhea" id="RHEA:15197"/>
        <dbReference type="Rhea" id="RHEA-COMP:12418"/>
        <dbReference type="Rhea" id="RHEA-COMP:12419"/>
        <dbReference type="ChEBI" id="CHEBI:15378"/>
        <dbReference type="ChEBI" id="CHEBI:57856"/>
        <dbReference type="ChEBI" id="CHEBI:59789"/>
        <dbReference type="ChEBI" id="CHEBI:90615"/>
        <dbReference type="ChEBI" id="CHEBI:90616"/>
        <dbReference type="EC" id="2.1.1.72"/>
    </reaction>
</comment>
<evidence type="ECO:0000256" key="3">
    <source>
        <dbReference type="ARBA" id="ARBA00022603"/>
    </source>
</evidence>
<dbReference type="InterPro" id="IPR050953">
    <property type="entry name" value="N4_N6_ade-DNA_methylase"/>
</dbReference>
<feature type="domain" description="Type II methyltransferase M.Eco57I C-terminal" evidence="10">
    <location>
        <begin position="321"/>
        <end position="515"/>
    </location>
</feature>
<evidence type="ECO:0000256" key="7">
    <source>
        <dbReference type="ARBA" id="ARBA00047942"/>
    </source>
</evidence>
<feature type="domain" description="Type II methyltransferase M.TaqI-like" evidence="9">
    <location>
        <begin position="159"/>
        <end position="235"/>
    </location>
</feature>
<evidence type="ECO:0000259" key="10">
    <source>
        <dbReference type="Pfam" id="PF22837"/>
    </source>
</evidence>
<dbReference type="GO" id="GO:0009307">
    <property type="term" value="P:DNA restriction-modification system"/>
    <property type="evidence" value="ECO:0007669"/>
    <property type="project" value="UniProtKB-KW"/>
</dbReference>
<protein>
    <recommendedName>
        <fullName evidence="2">site-specific DNA-methyltransferase (adenine-specific)</fullName>
        <ecNumber evidence="2">2.1.1.72</ecNumber>
    </recommendedName>
</protein>
<dbReference type="InterPro" id="IPR056743">
    <property type="entry name" value="TRM5-TYW2-like_MTfase"/>
</dbReference>
<reference evidence="11 12" key="1">
    <citation type="submission" date="2018-05" db="EMBL/GenBank/DDBJ databases">
        <title>Spiribacter halobius sp. nov., a moderately halophilic bacterium isolated from marine solar saltern.</title>
        <authorList>
            <person name="Zheng W.-S."/>
            <person name="Lu D.-C."/>
            <person name="Du Z.-J."/>
        </authorList>
    </citation>
    <scope>NUCLEOTIDE SEQUENCE [LARGE SCALE GENOMIC DNA]</scope>
    <source>
        <strain evidence="11 12">E85</strain>
    </source>
</reference>
<accession>A0A2U2MXB9</accession>
<keyword evidence="3 11" id="KW-0489">Methyltransferase</keyword>
<dbReference type="SUPFAM" id="SSF53335">
    <property type="entry name" value="S-adenosyl-L-methionine-dependent methyltransferases"/>
    <property type="match status" value="1"/>
</dbReference>
<dbReference type="EC" id="2.1.1.72" evidence="2"/>
<gene>
    <name evidence="11" type="ORF">DEM34_15910</name>
</gene>
<evidence type="ECO:0000313" key="12">
    <source>
        <dbReference type="Proteomes" id="UP000245474"/>
    </source>
</evidence>
<evidence type="ECO:0000256" key="6">
    <source>
        <dbReference type="ARBA" id="ARBA00022747"/>
    </source>
</evidence>
<dbReference type="PANTHER" id="PTHR33841">
    <property type="entry name" value="DNA METHYLTRANSFERASE YEEA-RELATED"/>
    <property type="match status" value="1"/>
</dbReference>
<dbReference type="EMBL" id="QFFI01000032">
    <property type="protein sequence ID" value="PWG61513.1"/>
    <property type="molecule type" value="Genomic_DNA"/>
</dbReference>
<dbReference type="InterPro" id="IPR011639">
    <property type="entry name" value="MethylTrfase_TaqI-like_dom"/>
</dbReference>
<feature type="domain" description="TRM5/TYW2-like methyltransferase" evidence="8">
    <location>
        <begin position="79"/>
        <end position="152"/>
    </location>
</feature>
<dbReference type="OrthoDB" id="9784823at2"/>
<dbReference type="CDD" id="cd02440">
    <property type="entry name" value="AdoMet_MTases"/>
    <property type="match status" value="1"/>
</dbReference>
<dbReference type="PANTHER" id="PTHR33841:SF5">
    <property type="entry name" value="DNA METHYLASE (MODIFICATION METHYLASE) (METHYLTRANSFERASE)-RELATED"/>
    <property type="match status" value="1"/>
</dbReference>
<evidence type="ECO:0000256" key="2">
    <source>
        <dbReference type="ARBA" id="ARBA00011900"/>
    </source>
</evidence>
<proteinExistence type="inferred from homology"/>
<comment type="similarity">
    <text evidence="1">Belongs to the N(4)/N(6)-methyltransferase family.</text>
</comment>
<comment type="caution">
    <text evidence="11">The sequence shown here is derived from an EMBL/GenBank/DDBJ whole genome shotgun (WGS) entry which is preliminary data.</text>
</comment>
<dbReference type="Gene3D" id="3.40.50.150">
    <property type="entry name" value="Vaccinia Virus protein VP39"/>
    <property type="match status" value="1"/>
</dbReference>
<organism evidence="11 12">
    <name type="scientific">Sediminicurvatus halobius</name>
    <dbReference type="NCBI Taxonomy" id="2182432"/>
    <lineage>
        <taxon>Bacteria</taxon>
        <taxon>Pseudomonadati</taxon>
        <taxon>Pseudomonadota</taxon>
        <taxon>Gammaproteobacteria</taxon>
        <taxon>Chromatiales</taxon>
        <taxon>Ectothiorhodospiraceae</taxon>
        <taxon>Sediminicurvatus</taxon>
    </lineage>
</organism>
<dbReference type="GO" id="GO:0032259">
    <property type="term" value="P:methylation"/>
    <property type="evidence" value="ECO:0007669"/>
    <property type="project" value="UniProtKB-KW"/>
</dbReference>
<keyword evidence="4 11" id="KW-0808">Transferase</keyword>
<dbReference type="PRINTS" id="PR00507">
    <property type="entry name" value="N12N6MTFRASE"/>
</dbReference>
<dbReference type="Proteomes" id="UP000245474">
    <property type="component" value="Unassembled WGS sequence"/>
</dbReference>